<keyword evidence="2" id="KW-0732">Signal</keyword>
<dbReference type="SMART" id="SM00028">
    <property type="entry name" value="TPR"/>
    <property type="match status" value="4"/>
</dbReference>
<dbReference type="PROSITE" id="PS50005">
    <property type="entry name" value="TPR"/>
    <property type="match status" value="1"/>
</dbReference>
<feature type="repeat" description="TPR" evidence="1">
    <location>
        <begin position="231"/>
        <end position="264"/>
    </location>
</feature>
<dbReference type="SUPFAM" id="SSF48452">
    <property type="entry name" value="TPR-like"/>
    <property type="match status" value="1"/>
</dbReference>
<dbReference type="PROSITE" id="PS51257">
    <property type="entry name" value="PROKAR_LIPOPROTEIN"/>
    <property type="match status" value="1"/>
</dbReference>
<feature type="signal peptide" evidence="2">
    <location>
        <begin position="1"/>
        <end position="20"/>
    </location>
</feature>
<gene>
    <name evidence="3" type="ORF">JYB87_11395</name>
</gene>
<sequence length="384" mass="42102">MGRYIACFSLLVLIAGCATQTPTSVQLVPPVGNSFLFNDVTSAASVPEPETFYRIAEADTARFFAFSQTPAAKPLPKYQQLTLYLHQLMENYSYEGENFTAAEALQKKRGNCMTLAMLTYALAKSAKVNIGFVEVNAAPILLDVDDALAMYSSHVRALLIGEAVDGKPLGINAIDYFPDNSLVIAGGKSVDEATFMAMFYRNLASDAMLAGQPKRAYWIAMKGLAIAPQYTPLINMVGVLHRQAGDNATAIQFYEYGLAIDPNDSDILNNYHIVALAENDQHKAQALARRLDAVIEVKPIAQYLSALSAMNEGQYGEAKRLLRRFLKEYPYFHRAHLLLAQCQFALGNLSSAKRSLADAIQYAGDSGNKNLYSAKLAWLKDGQP</sequence>
<protein>
    <submittedName>
        <fullName evidence="3">Tetratricopeptide repeat protein</fullName>
    </submittedName>
</protein>
<dbReference type="Pfam" id="PF14559">
    <property type="entry name" value="TPR_19"/>
    <property type="match status" value="1"/>
</dbReference>
<accession>A0ABX7QLP0</accession>
<dbReference type="InterPro" id="IPR011990">
    <property type="entry name" value="TPR-like_helical_dom_sf"/>
</dbReference>
<evidence type="ECO:0000256" key="1">
    <source>
        <dbReference type="PROSITE-ProRule" id="PRU00339"/>
    </source>
</evidence>
<keyword evidence="4" id="KW-1185">Reference proteome</keyword>
<reference evidence="3 4" key="1">
    <citation type="submission" date="2021-03" db="EMBL/GenBank/DDBJ databases">
        <title>Novel species identification of genus Shewanella.</title>
        <authorList>
            <person name="Liu G."/>
            <person name="Zhang Q."/>
        </authorList>
    </citation>
    <scope>NUCLEOTIDE SEQUENCE [LARGE SCALE GENOMIC DNA]</scope>
    <source>
        <strain evidence="3 4">FJAT-51800</strain>
    </source>
</reference>
<name>A0ABX7QLP0_9GAMM</name>
<dbReference type="InterPro" id="IPR019734">
    <property type="entry name" value="TPR_rpt"/>
</dbReference>
<evidence type="ECO:0000313" key="3">
    <source>
        <dbReference type="EMBL" id="QSX32372.1"/>
    </source>
</evidence>
<proteinExistence type="predicted"/>
<organism evidence="3 4">
    <name type="scientific">Shewanella avicenniae</name>
    <dbReference type="NCBI Taxonomy" id="2814294"/>
    <lineage>
        <taxon>Bacteria</taxon>
        <taxon>Pseudomonadati</taxon>
        <taxon>Pseudomonadota</taxon>
        <taxon>Gammaproteobacteria</taxon>
        <taxon>Alteromonadales</taxon>
        <taxon>Shewanellaceae</taxon>
        <taxon>Shewanella</taxon>
    </lineage>
</organism>
<dbReference type="RefSeq" id="WP_207353616.1">
    <property type="nucleotide sequence ID" value="NZ_CP071503.1"/>
</dbReference>
<keyword evidence="1" id="KW-0802">TPR repeat</keyword>
<evidence type="ECO:0000313" key="4">
    <source>
        <dbReference type="Proteomes" id="UP000662770"/>
    </source>
</evidence>
<dbReference type="EMBL" id="CP071503">
    <property type="protein sequence ID" value="QSX32372.1"/>
    <property type="molecule type" value="Genomic_DNA"/>
</dbReference>
<evidence type="ECO:0000256" key="2">
    <source>
        <dbReference type="SAM" id="SignalP"/>
    </source>
</evidence>
<feature type="chain" id="PRO_5045776889" evidence="2">
    <location>
        <begin position="21"/>
        <end position="384"/>
    </location>
</feature>
<dbReference type="Proteomes" id="UP000662770">
    <property type="component" value="Chromosome"/>
</dbReference>
<dbReference type="Gene3D" id="1.25.40.10">
    <property type="entry name" value="Tetratricopeptide repeat domain"/>
    <property type="match status" value="2"/>
</dbReference>